<sequence>MKCLEEYILQNLVTPTLSSEQVFTDIARQLSRANDYFKAAISKIFVVASSHPRYLPSVKSTEHSSVVDECIRFLRSCDSSSNVLTYGYKVAKNADVLSTIHCESTNLNVSKLKCGIWCSLHKILGTANFVNLLVNSTIFELRDGHFHQIVGRVHEHPTRGALEYQATVGNFSFLYRNRGDCKIAEILPHSPQLLWLQIFEESRQSVELGEHLVAPRGIGLLKILCQVIKNHRKLKYLCVLQAICPRKNKKTCTSNADFKSDVKNVNKFLTVILEKLIPLEFFGSKHNKSVLLSKIKTLLKLHLHGRIFVAHLIEGLRIKDIRWLGSPSRIDGRESTRRQGIVKIIVEWLFGRFLPFILKTFFYCTELSATQEILFFRFDVWSEMTGPFLSLYFKKHLVLNKNCSDHTSDSDFTHGFLRLTPKLNKFDFRVIFVPLKCRSQDQLKMQLDKTHNAIRPTACILNYILTKGESRASDSISRRLCSPLEIVPAVSEFKRALVSKYQQFPQLFFIKFDIQSCYDSIPKVMAKHIISLQAECYADFYVRSYSFYDSRRDVFKQRFSVNGEKDSEFRSVEIDNVRTTYLSKNDVLDILDDELNNCAIIHKGSCYLRKSGIFQGAAFSSNVVDFLYNDLIDNEKVFTNYSNADVVILRLADDFLAISTSRTYIERMEIQVREGFKDYNASANLGKIVSNVKDDRAEVRFCAVDVDLKPPV</sequence>
<dbReference type="PRINTS" id="PR01365">
    <property type="entry name" value="TELOMERASERT"/>
</dbReference>
<reference evidence="16" key="1">
    <citation type="submission" date="2016-03" db="EMBL/GenBank/DDBJ databases">
        <authorList>
            <person name="Devillers Hugo."/>
        </authorList>
    </citation>
    <scope>NUCLEOTIDE SEQUENCE [LARGE SCALE GENOMIC DNA]</scope>
</reference>
<organism evidence="15 16">
    <name type="scientific">Lachancea meyersii CBS 8951</name>
    <dbReference type="NCBI Taxonomy" id="1266667"/>
    <lineage>
        <taxon>Eukaryota</taxon>
        <taxon>Fungi</taxon>
        <taxon>Dikarya</taxon>
        <taxon>Ascomycota</taxon>
        <taxon>Saccharomycotina</taxon>
        <taxon>Saccharomycetes</taxon>
        <taxon>Saccharomycetales</taxon>
        <taxon>Saccharomycetaceae</taxon>
        <taxon>Lachancea</taxon>
    </lineage>
</organism>
<evidence type="ECO:0000256" key="5">
    <source>
        <dbReference type="ARBA" id="ARBA00022679"/>
    </source>
</evidence>
<dbReference type="InterPro" id="IPR000477">
    <property type="entry name" value="RT_dom"/>
</dbReference>
<evidence type="ECO:0000256" key="4">
    <source>
        <dbReference type="ARBA" id="ARBA00022454"/>
    </source>
</evidence>
<keyword evidence="10 13" id="KW-0695">RNA-directed DNA polymerase</keyword>
<keyword evidence="16" id="KW-1185">Reference proteome</keyword>
<keyword evidence="9 13" id="KW-0779">Telomere</keyword>
<dbReference type="GO" id="GO:0000333">
    <property type="term" value="C:telomerase catalytic core complex"/>
    <property type="evidence" value="ECO:0007669"/>
    <property type="project" value="TreeGrafter"/>
</dbReference>
<gene>
    <name evidence="15" type="ORF">LAME_0H04676G</name>
</gene>
<evidence type="ECO:0000256" key="12">
    <source>
        <dbReference type="ARBA" id="ARBA00048173"/>
    </source>
</evidence>
<keyword evidence="7 13" id="KW-0479">Metal-binding</keyword>
<dbReference type="GO" id="GO:0042162">
    <property type="term" value="F:telomeric DNA binding"/>
    <property type="evidence" value="ECO:0007669"/>
    <property type="project" value="TreeGrafter"/>
</dbReference>
<keyword evidence="4 13" id="KW-0158">Chromosome</keyword>
<accession>A0A1G4KDY3</accession>
<dbReference type="SMART" id="SM00975">
    <property type="entry name" value="Telomerase_RBD"/>
    <property type="match status" value="1"/>
</dbReference>
<evidence type="ECO:0000313" key="16">
    <source>
        <dbReference type="Proteomes" id="UP000191144"/>
    </source>
</evidence>
<dbReference type="OrthoDB" id="289721at2759"/>
<keyword evidence="8 13" id="KW-0460">Magnesium</keyword>
<evidence type="ECO:0000256" key="3">
    <source>
        <dbReference type="ARBA" id="ARBA00016182"/>
    </source>
</evidence>
<evidence type="ECO:0000256" key="7">
    <source>
        <dbReference type="ARBA" id="ARBA00022723"/>
    </source>
</evidence>
<dbReference type="GO" id="GO:0000781">
    <property type="term" value="C:chromosome, telomeric region"/>
    <property type="evidence" value="ECO:0007669"/>
    <property type="project" value="UniProtKB-SubCell"/>
</dbReference>
<keyword evidence="5 13" id="KW-0808">Transferase</keyword>
<dbReference type="EMBL" id="LT598480">
    <property type="protein sequence ID" value="SCV02733.1"/>
    <property type="molecule type" value="Genomic_DNA"/>
</dbReference>
<dbReference type="GO" id="GO:0070034">
    <property type="term" value="F:telomerase RNA binding"/>
    <property type="evidence" value="ECO:0007669"/>
    <property type="project" value="TreeGrafter"/>
</dbReference>
<comment type="function">
    <text evidence="13">Telomerase is a ribonucleoprotein enzyme essential for the replication of chromosome termini in most eukaryotes. It elongates telomeres. It is a reverse transcriptase that adds simple sequence repeats to chromosome ends by copying a template sequence within the RNA component of the enzyme.</text>
</comment>
<dbReference type="GO" id="GO:0007004">
    <property type="term" value="P:telomere maintenance via telomerase"/>
    <property type="evidence" value="ECO:0007669"/>
    <property type="project" value="TreeGrafter"/>
</dbReference>
<dbReference type="InterPro" id="IPR003545">
    <property type="entry name" value="Telomerase_RT"/>
</dbReference>
<comment type="subcellular location">
    <subcellularLocation>
        <location evidence="13">Nucleus</location>
    </subcellularLocation>
    <subcellularLocation>
        <location evidence="13">Chromosome</location>
        <location evidence="13">Telomere</location>
    </subcellularLocation>
</comment>
<evidence type="ECO:0000256" key="1">
    <source>
        <dbReference type="ARBA" id="ARBA00008001"/>
    </source>
</evidence>
<dbReference type="PROSITE" id="PS50878">
    <property type="entry name" value="RT_POL"/>
    <property type="match status" value="1"/>
</dbReference>
<dbReference type="Gene3D" id="1.10.132.70">
    <property type="match status" value="1"/>
</dbReference>
<dbReference type="PANTHER" id="PTHR12066:SF0">
    <property type="entry name" value="TELOMERASE REVERSE TRANSCRIPTASE"/>
    <property type="match status" value="1"/>
</dbReference>
<keyword evidence="6 13" id="KW-0548">Nucleotidyltransferase</keyword>
<dbReference type="GO" id="GO:0046872">
    <property type="term" value="F:metal ion binding"/>
    <property type="evidence" value="ECO:0007669"/>
    <property type="project" value="UniProtKB-KW"/>
</dbReference>
<protein>
    <recommendedName>
        <fullName evidence="3 13">Telomerase reverse transcriptase</fullName>
        <ecNumber evidence="2 13">2.7.7.49</ecNumber>
    </recommendedName>
    <alternativeName>
        <fullName evidence="13">Telomerase catalytic subunit</fullName>
    </alternativeName>
</protein>
<dbReference type="AlphaFoldDB" id="A0A1G4KDY3"/>
<keyword evidence="11 13" id="KW-0539">Nucleus</keyword>
<evidence type="ECO:0000256" key="13">
    <source>
        <dbReference type="RuleBase" id="RU365061"/>
    </source>
</evidence>
<comment type="similarity">
    <text evidence="1 13">Belongs to the reverse transcriptase family. Telomerase subfamily.</text>
</comment>
<dbReference type="EC" id="2.7.7.49" evidence="2 13"/>
<proteinExistence type="inferred from homology"/>
<dbReference type="Pfam" id="PF12009">
    <property type="entry name" value="Telomerase_RBD"/>
    <property type="match status" value="1"/>
</dbReference>
<evidence type="ECO:0000256" key="9">
    <source>
        <dbReference type="ARBA" id="ARBA00022895"/>
    </source>
</evidence>
<dbReference type="CDD" id="cd01648">
    <property type="entry name" value="TERT"/>
    <property type="match status" value="1"/>
</dbReference>
<name>A0A1G4KDY3_9SACH</name>
<evidence type="ECO:0000259" key="14">
    <source>
        <dbReference type="PROSITE" id="PS50878"/>
    </source>
</evidence>
<dbReference type="InterPro" id="IPR021891">
    <property type="entry name" value="Telomerase_RBD"/>
</dbReference>
<evidence type="ECO:0000256" key="6">
    <source>
        <dbReference type="ARBA" id="ARBA00022695"/>
    </source>
</evidence>
<feature type="domain" description="Reverse transcriptase" evidence="14">
    <location>
        <begin position="401"/>
        <end position="706"/>
    </location>
</feature>
<evidence type="ECO:0000313" key="15">
    <source>
        <dbReference type="EMBL" id="SCV02733.1"/>
    </source>
</evidence>
<dbReference type="Proteomes" id="UP000191144">
    <property type="component" value="Chromosome H"/>
</dbReference>
<evidence type="ECO:0000256" key="2">
    <source>
        <dbReference type="ARBA" id="ARBA00012493"/>
    </source>
</evidence>
<evidence type="ECO:0000256" key="8">
    <source>
        <dbReference type="ARBA" id="ARBA00022842"/>
    </source>
</evidence>
<evidence type="ECO:0000256" key="10">
    <source>
        <dbReference type="ARBA" id="ARBA00022918"/>
    </source>
</evidence>
<dbReference type="GO" id="GO:0003720">
    <property type="term" value="F:telomerase activity"/>
    <property type="evidence" value="ECO:0007669"/>
    <property type="project" value="InterPro"/>
</dbReference>
<dbReference type="PANTHER" id="PTHR12066">
    <property type="entry name" value="TELOMERASE REVERSE TRANSCRIPTASE"/>
    <property type="match status" value="1"/>
</dbReference>
<comment type="catalytic activity">
    <reaction evidence="12 13">
        <text>DNA(n) + a 2'-deoxyribonucleoside 5'-triphosphate = DNA(n+1) + diphosphate</text>
        <dbReference type="Rhea" id="RHEA:22508"/>
        <dbReference type="Rhea" id="RHEA-COMP:17339"/>
        <dbReference type="Rhea" id="RHEA-COMP:17340"/>
        <dbReference type="ChEBI" id="CHEBI:33019"/>
        <dbReference type="ChEBI" id="CHEBI:61560"/>
        <dbReference type="ChEBI" id="CHEBI:173112"/>
        <dbReference type="EC" id="2.7.7.49"/>
    </reaction>
</comment>
<evidence type="ECO:0000256" key="11">
    <source>
        <dbReference type="ARBA" id="ARBA00023242"/>
    </source>
</evidence>